<proteinExistence type="predicted"/>
<dbReference type="Gene3D" id="1.20.5.170">
    <property type="match status" value="1"/>
</dbReference>
<feature type="region of interest" description="Disordered" evidence="1">
    <location>
        <begin position="1"/>
        <end position="39"/>
    </location>
</feature>
<feature type="domain" description="BZIP" evidence="2">
    <location>
        <begin position="17"/>
        <end position="54"/>
    </location>
</feature>
<evidence type="ECO:0000313" key="4">
    <source>
        <dbReference type="Proteomes" id="UP000287972"/>
    </source>
</evidence>
<feature type="compositionally biased region" description="Polar residues" evidence="1">
    <location>
        <begin position="1"/>
        <end position="18"/>
    </location>
</feature>
<dbReference type="EMBL" id="NKCL01000210">
    <property type="protein sequence ID" value="RSL78376.1"/>
    <property type="molecule type" value="Genomic_DNA"/>
</dbReference>
<evidence type="ECO:0000313" key="3">
    <source>
        <dbReference type="EMBL" id="RSL78376.1"/>
    </source>
</evidence>
<sequence length="122" mass="13697">MVSGQDSNASTNPVSKKQTWTERRIQNRKAQKACRERKRQRLQELENKVHALESASFIQLSTPQSIDNLDTIPSQNVDASLNLFGDSLIDHSLPTFSSTTAALPEASAWNDSEMWLDPVQLE</sequence>
<dbReference type="Proteomes" id="UP000287972">
    <property type="component" value="Unassembled WGS sequence"/>
</dbReference>
<accession>A0A428RLH2</accession>
<dbReference type="PROSITE" id="PS50217">
    <property type="entry name" value="BZIP"/>
    <property type="match status" value="1"/>
</dbReference>
<evidence type="ECO:0000259" key="2">
    <source>
        <dbReference type="PROSITE" id="PS50217"/>
    </source>
</evidence>
<comment type="caution">
    <text evidence="3">The sequence shown here is derived from an EMBL/GenBank/DDBJ whole genome shotgun (WGS) entry which is preliminary data.</text>
</comment>
<dbReference type="InterPro" id="IPR004827">
    <property type="entry name" value="bZIP"/>
</dbReference>
<gene>
    <name evidence="3" type="ORF">CEP51_008254</name>
</gene>
<keyword evidence="4" id="KW-1185">Reference proteome</keyword>
<dbReference type="AlphaFoldDB" id="A0A428RLH2"/>
<dbReference type="CDD" id="cd14688">
    <property type="entry name" value="bZIP_YAP"/>
    <property type="match status" value="1"/>
</dbReference>
<reference evidence="3 4" key="1">
    <citation type="submission" date="2017-06" db="EMBL/GenBank/DDBJ databases">
        <title>Comparative genomic analysis of Ambrosia Fusariam Clade fungi.</title>
        <authorList>
            <person name="Stajich J.E."/>
            <person name="Carrillo J."/>
            <person name="Kijimoto T."/>
            <person name="Eskalen A."/>
            <person name="O'Donnell K."/>
            <person name="Kasson M."/>
        </authorList>
    </citation>
    <scope>NUCLEOTIDE SEQUENCE [LARGE SCALE GENOMIC DNA]</scope>
    <source>
        <strain evidence="3 4">NRRL62606</strain>
    </source>
</reference>
<dbReference type="Pfam" id="PF00170">
    <property type="entry name" value="bZIP_1"/>
    <property type="match status" value="1"/>
</dbReference>
<name>A0A428RLH2_9HYPO</name>
<dbReference type="SUPFAM" id="SSF57959">
    <property type="entry name" value="Leucine zipper domain"/>
    <property type="match status" value="1"/>
</dbReference>
<dbReference type="GO" id="GO:0003700">
    <property type="term" value="F:DNA-binding transcription factor activity"/>
    <property type="evidence" value="ECO:0007669"/>
    <property type="project" value="InterPro"/>
</dbReference>
<dbReference type="InterPro" id="IPR046347">
    <property type="entry name" value="bZIP_sf"/>
</dbReference>
<dbReference type="SMART" id="SM00338">
    <property type="entry name" value="BRLZ"/>
    <property type="match status" value="1"/>
</dbReference>
<dbReference type="PROSITE" id="PS00036">
    <property type="entry name" value="BZIP_BASIC"/>
    <property type="match status" value="1"/>
</dbReference>
<organism evidence="3 4">
    <name type="scientific">Fusarium floridanum</name>
    <dbReference type="NCBI Taxonomy" id="1325733"/>
    <lineage>
        <taxon>Eukaryota</taxon>
        <taxon>Fungi</taxon>
        <taxon>Dikarya</taxon>
        <taxon>Ascomycota</taxon>
        <taxon>Pezizomycotina</taxon>
        <taxon>Sordariomycetes</taxon>
        <taxon>Hypocreomycetidae</taxon>
        <taxon>Hypocreales</taxon>
        <taxon>Nectriaceae</taxon>
        <taxon>Fusarium</taxon>
        <taxon>Fusarium solani species complex</taxon>
    </lineage>
</organism>
<protein>
    <recommendedName>
        <fullName evidence="2">BZIP domain-containing protein</fullName>
    </recommendedName>
</protein>
<feature type="compositionally biased region" description="Basic residues" evidence="1">
    <location>
        <begin position="26"/>
        <end position="39"/>
    </location>
</feature>
<evidence type="ECO:0000256" key="1">
    <source>
        <dbReference type="SAM" id="MobiDB-lite"/>
    </source>
</evidence>